<dbReference type="GO" id="GO:0016787">
    <property type="term" value="F:hydrolase activity"/>
    <property type="evidence" value="ECO:0007669"/>
    <property type="project" value="UniProtKB-KW"/>
</dbReference>
<name>A0A1Q2MBX5_9BACT</name>
<dbReference type="Gene3D" id="3.10.310.30">
    <property type="match status" value="1"/>
</dbReference>
<dbReference type="InterPro" id="IPR038763">
    <property type="entry name" value="DHH_sf"/>
</dbReference>
<evidence type="ECO:0000259" key="2">
    <source>
        <dbReference type="Pfam" id="PF02272"/>
    </source>
</evidence>
<protein>
    <submittedName>
        <fullName evidence="3">Bifunctional oligoribonuclease and PAP phosphatase NrnA</fullName>
        <ecNumber evidence="3">3.1.-.-</ecNumber>
    </submittedName>
</protein>
<keyword evidence="3" id="KW-0378">Hydrolase</keyword>
<evidence type="ECO:0000259" key="1">
    <source>
        <dbReference type="Pfam" id="PF01368"/>
    </source>
</evidence>
<dbReference type="KEGG" id="pbas:SMSP2_00549"/>
<keyword evidence="4" id="KW-1185">Reference proteome</keyword>
<feature type="domain" description="DDH" evidence="1">
    <location>
        <begin position="21"/>
        <end position="171"/>
    </location>
</feature>
<dbReference type="STRING" id="1851148.SMSP2_00549"/>
<dbReference type="InterPro" id="IPR003156">
    <property type="entry name" value="DHHA1_dom"/>
</dbReference>
<dbReference type="PANTHER" id="PTHR47618:SF1">
    <property type="entry name" value="BIFUNCTIONAL OLIGORIBONUCLEASE AND PAP PHOSPHATASE NRNA"/>
    <property type="match status" value="1"/>
</dbReference>
<evidence type="ECO:0000313" key="3">
    <source>
        <dbReference type="EMBL" id="AQQ70206.1"/>
    </source>
</evidence>
<reference evidence="4" key="1">
    <citation type="submission" date="2017-02" db="EMBL/GenBank/DDBJ databases">
        <title>Comparative genomics and description of representatives of a novel lineage of planctomycetes thriving in anoxic sediments.</title>
        <authorList>
            <person name="Spring S."/>
            <person name="Bunk B."/>
            <person name="Sproer C."/>
        </authorList>
    </citation>
    <scope>NUCLEOTIDE SEQUENCE [LARGE SCALE GENOMIC DNA]</scope>
    <source>
        <strain evidence="4">SM-Chi-D1</strain>
    </source>
</reference>
<dbReference type="PANTHER" id="PTHR47618">
    <property type="entry name" value="BIFUNCTIONAL OLIGORIBONUCLEASE AND PAP PHOSPHATASE NRNA"/>
    <property type="match status" value="1"/>
</dbReference>
<dbReference type="InterPro" id="IPR051319">
    <property type="entry name" value="Oligoribo/pAp-PDE_c-di-AMP_PDE"/>
</dbReference>
<dbReference type="EMBL" id="CP019646">
    <property type="protein sequence ID" value="AQQ70206.1"/>
    <property type="molecule type" value="Genomic_DNA"/>
</dbReference>
<feature type="domain" description="DHHA1" evidence="2">
    <location>
        <begin position="247"/>
        <end position="334"/>
    </location>
</feature>
<accession>A0A1Q2MBX5</accession>
<dbReference type="EC" id="3.1.-.-" evidence="3"/>
<dbReference type="SUPFAM" id="SSF64182">
    <property type="entry name" value="DHH phosphoesterases"/>
    <property type="match status" value="1"/>
</dbReference>
<dbReference type="Pfam" id="PF01368">
    <property type="entry name" value="DHH"/>
    <property type="match status" value="1"/>
</dbReference>
<dbReference type="Proteomes" id="UP000188181">
    <property type="component" value="Chromosome"/>
</dbReference>
<dbReference type="RefSeq" id="WP_186804816.1">
    <property type="nucleotide sequence ID" value="NZ_CP019646.1"/>
</dbReference>
<dbReference type="Gene3D" id="3.90.1640.10">
    <property type="entry name" value="inorganic pyrophosphatase (n-terminal core)"/>
    <property type="match status" value="1"/>
</dbReference>
<sequence>MANVDDFAQALELIETSKKAAVTTHVRPDGDACGSLKAICTFIESCEKQAQPFFLSPIRKWHEFLFEDAPVLGRDFDIDDLACGKGRFEGVDLIVICDTNSYTQLPGLAEFLQNTDIPIIVFDHHITNSNIGTVNVIDRGSSSAAEIVYDFVIFAGMKILPGLATALFLGIASDSGWFRFTGGKGDVYRRAGSLIDLGANPRLVYSTIYESLTPGRLKLQKVVIDNIELFCGDRLAISMVSQKDFEQYGCRSNETEGLIDIPRQLASVIVTALFIEMENGTYRCSIRSKRGVKVRILAQELGGGGHDMAAGIRFETDFQTAKNQIVEKVEKLFHDYEQRNSD</sequence>
<dbReference type="AlphaFoldDB" id="A0A1Q2MBX5"/>
<dbReference type="InterPro" id="IPR001667">
    <property type="entry name" value="DDH_dom"/>
</dbReference>
<dbReference type="Pfam" id="PF02272">
    <property type="entry name" value="DHHA1"/>
    <property type="match status" value="1"/>
</dbReference>
<dbReference type="GO" id="GO:0003676">
    <property type="term" value="F:nucleic acid binding"/>
    <property type="evidence" value="ECO:0007669"/>
    <property type="project" value="InterPro"/>
</dbReference>
<proteinExistence type="predicted"/>
<organism evidence="3 4">
    <name type="scientific">Limihaloglobus sulfuriphilus</name>
    <dbReference type="NCBI Taxonomy" id="1851148"/>
    <lineage>
        <taxon>Bacteria</taxon>
        <taxon>Pseudomonadati</taxon>
        <taxon>Planctomycetota</taxon>
        <taxon>Phycisphaerae</taxon>
        <taxon>Sedimentisphaerales</taxon>
        <taxon>Sedimentisphaeraceae</taxon>
        <taxon>Limihaloglobus</taxon>
    </lineage>
</organism>
<gene>
    <name evidence="3" type="primary">nrnA</name>
    <name evidence="3" type="ORF">SMSP2_00549</name>
</gene>
<evidence type="ECO:0000313" key="4">
    <source>
        <dbReference type="Proteomes" id="UP000188181"/>
    </source>
</evidence>